<dbReference type="GO" id="GO:0006633">
    <property type="term" value="P:fatty acid biosynthetic process"/>
    <property type="evidence" value="ECO:0007669"/>
    <property type="project" value="TreeGrafter"/>
</dbReference>
<dbReference type="InterPro" id="IPR036291">
    <property type="entry name" value="NAD(P)-bd_dom_sf"/>
</dbReference>
<evidence type="ECO:0000313" key="3">
    <source>
        <dbReference type="EMBL" id="KVE28826.1"/>
    </source>
</evidence>
<dbReference type="PRINTS" id="PR00081">
    <property type="entry name" value="GDHRDH"/>
</dbReference>
<proteinExistence type="inferred from homology"/>
<dbReference type="Proteomes" id="UP000062788">
    <property type="component" value="Unassembled WGS sequence"/>
</dbReference>
<evidence type="ECO:0000256" key="2">
    <source>
        <dbReference type="ARBA" id="ARBA00023002"/>
    </source>
</evidence>
<evidence type="ECO:0008006" key="5">
    <source>
        <dbReference type="Google" id="ProtNLM"/>
    </source>
</evidence>
<reference evidence="3 4" key="1">
    <citation type="submission" date="2015-11" db="EMBL/GenBank/DDBJ databases">
        <title>Expanding the genomic diversity of Burkholderia species for the development of highly accurate diagnostics.</title>
        <authorList>
            <person name="Sahl J."/>
            <person name="Keim P."/>
            <person name="Wagner D."/>
        </authorList>
    </citation>
    <scope>NUCLEOTIDE SEQUENCE [LARGE SCALE GENOMIC DNA]</scope>
    <source>
        <strain evidence="3 4">TSV85</strain>
    </source>
</reference>
<keyword evidence="2" id="KW-0560">Oxidoreductase</keyword>
<dbReference type="SUPFAM" id="SSF51735">
    <property type="entry name" value="NAD(P)-binding Rossmann-fold domains"/>
    <property type="match status" value="1"/>
</dbReference>
<dbReference type="Gene3D" id="3.40.50.720">
    <property type="entry name" value="NAD(P)-binding Rossmann-like Domain"/>
    <property type="match status" value="1"/>
</dbReference>
<comment type="similarity">
    <text evidence="1">Belongs to the short-chain dehydrogenases/reductases (SDR) family.</text>
</comment>
<protein>
    <recommendedName>
        <fullName evidence="5">3-oxoacyl-[acyl-carrier protein] reductase</fullName>
    </recommendedName>
</protein>
<organism evidence="3 4">
    <name type="scientific">Burkholderia singularis</name>
    <dbReference type="NCBI Taxonomy" id="1503053"/>
    <lineage>
        <taxon>Bacteria</taxon>
        <taxon>Pseudomonadati</taxon>
        <taxon>Pseudomonadota</taxon>
        <taxon>Betaproteobacteria</taxon>
        <taxon>Burkholderiales</taxon>
        <taxon>Burkholderiaceae</taxon>
        <taxon>Burkholderia</taxon>
        <taxon>pseudomallei group</taxon>
    </lineage>
</organism>
<dbReference type="PANTHER" id="PTHR42760:SF133">
    <property type="entry name" value="3-OXOACYL-[ACYL-CARRIER-PROTEIN] REDUCTASE"/>
    <property type="match status" value="1"/>
</dbReference>
<accession>A0A103E5M3</accession>
<comment type="caution">
    <text evidence="3">The sequence shown here is derived from an EMBL/GenBank/DDBJ whole genome shotgun (WGS) entry which is preliminary data.</text>
</comment>
<dbReference type="EMBL" id="LOWA01000018">
    <property type="protein sequence ID" value="KVE28826.1"/>
    <property type="molecule type" value="Genomic_DNA"/>
</dbReference>
<dbReference type="PROSITE" id="PS00061">
    <property type="entry name" value="ADH_SHORT"/>
    <property type="match status" value="1"/>
</dbReference>
<dbReference type="GO" id="GO:0016616">
    <property type="term" value="F:oxidoreductase activity, acting on the CH-OH group of donors, NAD or NADP as acceptor"/>
    <property type="evidence" value="ECO:0007669"/>
    <property type="project" value="TreeGrafter"/>
</dbReference>
<dbReference type="Pfam" id="PF13561">
    <property type="entry name" value="adh_short_C2"/>
    <property type="match status" value="1"/>
</dbReference>
<dbReference type="InterPro" id="IPR020904">
    <property type="entry name" value="Sc_DH/Rdtase_CS"/>
</dbReference>
<evidence type="ECO:0000256" key="1">
    <source>
        <dbReference type="ARBA" id="ARBA00006484"/>
    </source>
</evidence>
<evidence type="ECO:0000313" key="4">
    <source>
        <dbReference type="Proteomes" id="UP000062788"/>
    </source>
</evidence>
<dbReference type="AlphaFoldDB" id="A0A103E5M3"/>
<sequence length="222" mass="23413">MDRQGYDVACIDRDRAALDDLLGDIGGHHRSFCVDVCDESAIVDAFAQIMRWRGRIDALATCAGVVDTTEWSKLSTERFVTVMNVNVLGTFLAIREAAASMQAGSRICTVSSVAGIRGGGLAGTVAYAASKGGVISMTKTLARELGPLGITVNCIAPAVIRTPMLDRAAKTAGQIERFRGMTALHREGSASEAAEAVTWFLSKHSSFVTGTTLPVDGGLTML</sequence>
<dbReference type="GO" id="GO:0048038">
    <property type="term" value="F:quinone binding"/>
    <property type="evidence" value="ECO:0007669"/>
    <property type="project" value="TreeGrafter"/>
</dbReference>
<dbReference type="InterPro" id="IPR002347">
    <property type="entry name" value="SDR_fam"/>
</dbReference>
<dbReference type="PRINTS" id="PR00080">
    <property type="entry name" value="SDRFAMILY"/>
</dbReference>
<gene>
    <name evidence="3" type="ORF">WS67_08990</name>
</gene>
<dbReference type="PANTHER" id="PTHR42760">
    <property type="entry name" value="SHORT-CHAIN DEHYDROGENASES/REDUCTASES FAMILY MEMBER"/>
    <property type="match status" value="1"/>
</dbReference>
<keyword evidence="4" id="KW-1185">Reference proteome</keyword>
<name>A0A103E5M3_9BURK</name>